<evidence type="ECO:0000256" key="4">
    <source>
        <dbReference type="ARBA" id="ARBA00010447"/>
    </source>
</evidence>
<dbReference type="InterPro" id="IPR016454">
    <property type="entry name" value="Cysteine_dSase"/>
</dbReference>
<evidence type="ECO:0000256" key="8">
    <source>
        <dbReference type="ARBA" id="ARBA00022898"/>
    </source>
</evidence>
<feature type="domain" description="Aminotransferase class V" evidence="12">
    <location>
        <begin position="24"/>
        <end position="392"/>
    </location>
</feature>
<evidence type="ECO:0000256" key="6">
    <source>
        <dbReference type="ARBA" id="ARBA00013558"/>
    </source>
</evidence>
<evidence type="ECO:0000256" key="1">
    <source>
        <dbReference type="ARBA" id="ARBA00001933"/>
    </source>
</evidence>
<dbReference type="InterPro" id="IPR015422">
    <property type="entry name" value="PyrdxlP-dep_Trfase_small"/>
</dbReference>
<dbReference type="InterPro" id="IPR015424">
    <property type="entry name" value="PyrdxlP-dep_Trfase"/>
</dbReference>
<reference evidence="13" key="1">
    <citation type="submission" date="2021-04" db="EMBL/GenBank/DDBJ databases">
        <title>Complete genome sequence for Sulfitobacter sp. strain JK7-1.</title>
        <authorList>
            <person name="Park S.-J."/>
        </authorList>
    </citation>
    <scope>NUCLEOTIDE SEQUENCE</scope>
    <source>
        <strain evidence="13">JK7-1</strain>
    </source>
</reference>
<dbReference type="Proteomes" id="UP000683291">
    <property type="component" value="Chromosome 1"/>
</dbReference>
<evidence type="ECO:0000256" key="9">
    <source>
        <dbReference type="ARBA" id="ARBA00050776"/>
    </source>
</evidence>
<dbReference type="Pfam" id="PF00266">
    <property type="entry name" value="Aminotran_5"/>
    <property type="match status" value="1"/>
</dbReference>
<dbReference type="NCBIfam" id="TIGR01979">
    <property type="entry name" value="sufS"/>
    <property type="match status" value="1"/>
</dbReference>
<evidence type="ECO:0000313" key="14">
    <source>
        <dbReference type="Proteomes" id="UP000683291"/>
    </source>
</evidence>
<dbReference type="PANTHER" id="PTHR43586:SF8">
    <property type="entry name" value="CYSTEINE DESULFURASE 1, CHLOROPLASTIC"/>
    <property type="match status" value="1"/>
</dbReference>
<evidence type="ECO:0000259" key="12">
    <source>
        <dbReference type="Pfam" id="PF00266"/>
    </source>
</evidence>
<comment type="function">
    <text evidence="2 11">Catalyzes the removal of elemental sulfur and selenium atoms from L-cysteine, L-cystine, L-selenocysteine, and L-selenocystine to produce L-alanine.</text>
</comment>
<evidence type="ECO:0000256" key="7">
    <source>
        <dbReference type="ARBA" id="ARBA00022679"/>
    </source>
</evidence>
<dbReference type="RefSeq" id="WP_212705938.1">
    <property type="nucleotide sequence ID" value="NZ_CP073581.1"/>
</dbReference>
<keyword evidence="14" id="KW-1185">Reference proteome</keyword>
<gene>
    <name evidence="13" type="ORF">KDD17_07315</name>
</gene>
<evidence type="ECO:0000256" key="2">
    <source>
        <dbReference type="ARBA" id="ARBA00002824"/>
    </source>
</evidence>
<dbReference type="InterPro" id="IPR000192">
    <property type="entry name" value="Aminotrans_V_dom"/>
</dbReference>
<organism evidence="13 14">
    <name type="scientific">Sulfitobacter albidus</name>
    <dbReference type="NCBI Taxonomy" id="2829501"/>
    <lineage>
        <taxon>Bacteria</taxon>
        <taxon>Pseudomonadati</taxon>
        <taxon>Pseudomonadota</taxon>
        <taxon>Alphaproteobacteria</taxon>
        <taxon>Rhodobacterales</taxon>
        <taxon>Roseobacteraceae</taxon>
        <taxon>Sulfitobacter</taxon>
    </lineage>
</organism>
<evidence type="ECO:0000256" key="11">
    <source>
        <dbReference type="RuleBase" id="RU004506"/>
    </source>
</evidence>
<evidence type="ECO:0000256" key="3">
    <source>
        <dbReference type="ARBA" id="ARBA00003120"/>
    </source>
</evidence>
<protein>
    <recommendedName>
        <fullName evidence="6 11">Cysteine desulfurase</fullName>
        <ecNumber evidence="5 11">2.8.1.7</ecNumber>
    </recommendedName>
</protein>
<dbReference type="Gene3D" id="3.90.1150.10">
    <property type="entry name" value="Aspartate Aminotransferase, domain 1"/>
    <property type="match status" value="1"/>
</dbReference>
<dbReference type="KEGG" id="sual:KDD17_07315"/>
<dbReference type="PIRSF" id="PIRSF005572">
    <property type="entry name" value="NifS"/>
    <property type="match status" value="1"/>
</dbReference>
<keyword evidence="7 11" id="KW-0808">Transferase</keyword>
<comment type="cofactor">
    <cofactor evidence="1 10">
        <name>pyridoxal 5'-phosphate</name>
        <dbReference type="ChEBI" id="CHEBI:597326"/>
    </cofactor>
</comment>
<dbReference type="CDD" id="cd06453">
    <property type="entry name" value="SufS_like"/>
    <property type="match status" value="1"/>
</dbReference>
<keyword evidence="8 11" id="KW-0663">Pyridoxal phosphate</keyword>
<dbReference type="SUPFAM" id="SSF53383">
    <property type="entry name" value="PLP-dependent transferases"/>
    <property type="match status" value="1"/>
</dbReference>
<proteinExistence type="inferred from homology"/>
<dbReference type="InterPro" id="IPR010970">
    <property type="entry name" value="Cys_dSase_SufS"/>
</dbReference>
<comment type="function">
    <text evidence="3">Catalyzes the removal of elemental sulfur atoms from cysteine to produce alanine. Seems to participate in the biosynthesis of the nitrogenase metalloclusters by providing the inorganic sulfur required for the Fe-S core formation.</text>
</comment>
<accession>A0A975JGW3</accession>
<comment type="catalytic activity">
    <reaction evidence="9 11">
        <text>(sulfur carrier)-H + L-cysteine = (sulfur carrier)-SH + L-alanine</text>
        <dbReference type="Rhea" id="RHEA:43892"/>
        <dbReference type="Rhea" id="RHEA-COMP:14737"/>
        <dbReference type="Rhea" id="RHEA-COMP:14739"/>
        <dbReference type="ChEBI" id="CHEBI:29917"/>
        <dbReference type="ChEBI" id="CHEBI:35235"/>
        <dbReference type="ChEBI" id="CHEBI:57972"/>
        <dbReference type="ChEBI" id="CHEBI:64428"/>
        <dbReference type="EC" id="2.8.1.7"/>
    </reaction>
</comment>
<dbReference type="Gene3D" id="3.40.640.10">
    <property type="entry name" value="Type I PLP-dependent aspartate aminotransferase-like (Major domain)"/>
    <property type="match status" value="1"/>
</dbReference>
<dbReference type="PANTHER" id="PTHR43586">
    <property type="entry name" value="CYSTEINE DESULFURASE"/>
    <property type="match status" value="1"/>
</dbReference>
<dbReference type="GO" id="GO:0030170">
    <property type="term" value="F:pyridoxal phosphate binding"/>
    <property type="evidence" value="ECO:0007669"/>
    <property type="project" value="UniProtKB-UniRule"/>
</dbReference>
<dbReference type="InterPro" id="IPR015421">
    <property type="entry name" value="PyrdxlP-dep_Trfase_major"/>
</dbReference>
<comment type="similarity">
    <text evidence="4 11">Belongs to the class-V pyridoxal-phosphate-dependent aminotransferase family. Csd subfamily.</text>
</comment>
<dbReference type="EMBL" id="CP073581">
    <property type="protein sequence ID" value="QUJ77745.1"/>
    <property type="molecule type" value="Genomic_DNA"/>
</dbReference>
<evidence type="ECO:0000313" key="13">
    <source>
        <dbReference type="EMBL" id="QUJ77745.1"/>
    </source>
</evidence>
<evidence type="ECO:0000256" key="10">
    <source>
        <dbReference type="RuleBase" id="RU004504"/>
    </source>
</evidence>
<dbReference type="GO" id="GO:0006534">
    <property type="term" value="P:cysteine metabolic process"/>
    <property type="evidence" value="ECO:0007669"/>
    <property type="project" value="UniProtKB-UniRule"/>
</dbReference>
<dbReference type="InterPro" id="IPR020578">
    <property type="entry name" value="Aminotrans_V_PyrdxlP_BS"/>
</dbReference>
<dbReference type="GO" id="GO:0031071">
    <property type="term" value="F:cysteine desulfurase activity"/>
    <property type="evidence" value="ECO:0007669"/>
    <property type="project" value="UniProtKB-UniRule"/>
</dbReference>
<dbReference type="PROSITE" id="PS00595">
    <property type="entry name" value="AA_TRANSFER_CLASS_5"/>
    <property type="match status" value="1"/>
</dbReference>
<dbReference type="EC" id="2.8.1.7" evidence="5 11"/>
<sequence>MFDVQKIRADFPILSREVNGKPLVYFDNGASAQKPQVVIDAISNAYAHEYANVHRGLHTLSNIATDNYEAVRAKIANFLNASDEEEIVFNSGTTEGINMVAYGWAMAHLREGDEVILSVMEHHANIVPWHFLRERMGVVIKWVDTDSTGALDPARVIDAITPRTKLVAITHMSNVLGTVVDVKTICAEARSRGICTVIDGSQAAVHMPVDVQDMGCDFYAITGHKLYGPSGSGAIFCRRERMEEMRPFIGGGDMIREVTKDTVTYNDPPMKFEAGTPGIVQMIGLGVAIDYMQGIGMQAIKAHEDDLRDYAVQKLGGLNWVQVQGTTPTKGAIFSFTIDGAAHAHDISTILDKRGVAVRAGQHCCGPLMAHIGINATCRASMGVYNTKSEIDTWIDALELAHDLFA</sequence>
<name>A0A975JGW3_9RHOB</name>
<evidence type="ECO:0000256" key="5">
    <source>
        <dbReference type="ARBA" id="ARBA00012239"/>
    </source>
</evidence>
<dbReference type="AlphaFoldDB" id="A0A975JGW3"/>